<keyword evidence="6" id="KW-0800">Toxin</keyword>
<keyword evidence="5 6" id="KW-0460">Magnesium</keyword>
<feature type="domain" description="PIN" evidence="7">
    <location>
        <begin position="7"/>
        <end position="120"/>
    </location>
</feature>
<dbReference type="InterPro" id="IPR002716">
    <property type="entry name" value="PIN_dom"/>
</dbReference>
<feature type="binding site" evidence="6">
    <location>
        <position position="9"/>
    </location>
    <ligand>
        <name>Mg(2+)</name>
        <dbReference type="ChEBI" id="CHEBI:18420"/>
    </ligand>
</feature>
<keyword evidence="4 6" id="KW-0378">Hydrolase</keyword>
<feature type="binding site" evidence="6">
    <location>
        <position position="99"/>
    </location>
    <ligand>
        <name>Mg(2+)</name>
        <dbReference type="ChEBI" id="CHEBI:18420"/>
    </ligand>
</feature>
<evidence type="ECO:0000313" key="8">
    <source>
        <dbReference type="EMBL" id="GAA2098444.1"/>
    </source>
</evidence>
<protein>
    <recommendedName>
        <fullName evidence="6">Ribonuclease VapC</fullName>
        <shortName evidence="6">RNase VapC</shortName>
        <ecNumber evidence="6">3.1.-.-</ecNumber>
    </recommendedName>
    <alternativeName>
        <fullName evidence="6">Toxin VapC</fullName>
    </alternativeName>
</protein>
<name>A0ABN2WUT9_9MICO</name>
<evidence type="ECO:0000256" key="1">
    <source>
        <dbReference type="ARBA" id="ARBA00022649"/>
    </source>
</evidence>
<dbReference type="EMBL" id="BAAAPZ010000007">
    <property type="protein sequence ID" value="GAA2098444.1"/>
    <property type="molecule type" value="Genomic_DNA"/>
</dbReference>
<dbReference type="InterPro" id="IPR029060">
    <property type="entry name" value="PIN-like_dom_sf"/>
</dbReference>
<dbReference type="HAMAP" id="MF_00265">
    <property type="entry name" value="VapC_Nob1"/>
    <property type="match status" value="1"/>
</dbReference>
<dbReference type="Pfam" id="PF01850">
    <property type="entry name" value="PIN"/>
    <property type="match status" value="1"/>
</dbReference>
<dbReference type="Proteomes" id="UP001500984">
    <property type="component" value="Unassembled WGS sequence"/>
</dbReference>
<dbReference type="EC" id="3.1.-.-" evidence="6"/>
<comment type="caution">
    <text evidence="8">The sequence shown here is derived from an EMBL/GenBank/DDBJ whole genome shotgun (WGS) entry which is preliminary data.</text>
</comment>
<accession>A0ABN2WUT9</accession>
<reference evidence="8 9" key="1">
    <citation type="journal article" date="2019" name="Int. J. Syst. Evol. Microbiol.">
        <title>The Global Catalogue of Microorganisms (GCM) 10K type strain sequencing project: providing services to taxonomists for standard genome sequencing and annotation.</title>
        <authorList>
            <consortium name="The Broad Institute Genomics Platform"/>
            <consortium name="The Broad Institute Genome Sequencing Center for Infectious Disease"/>
            <person name="Wu L."/>
            <person name="Ma J."/>
        </authorList>
    </citation>
    <scope>NUCLEOTIDE SEQUENCE [LARGE SCALE GENOMIC DNA]</scope>
    <source>
        <strain evidence="8 9">JCM 15900</strain>
    </source>
</reference>
<keyword evidence="9" id="KW-1185">Reference proteome</keyword>
<comment type="similarity">
    <text evidence="6">Belongs to the PINc/VapC protein family.</text>
</comment>
<evidence type="ECO:0000313" key="9">
    <source>
        <dbReference type="Proteomes" id="UP001500984"/>
    </source>
</evidence>
<keyword evidence="2 6" id="KW-0540">Nuclease</keyword>
<proteinExistence type="inferred from homology"/>
<keyword evidence="3 6" id="KW-0479">Metal-binding</keyword>
<comment type="cofactor">
    <cofactor evidence="6">
        <name>Mg(2+)</name>
        <dbReference type="ChEBI" id="CHEBI:18420"/>
    </cofactor>
</comment>
<evidence type="ECO:0000259" key="7">
    <source>
        <dbReference type="Pfam" id="PF01850"/>
    </source>
</evidence>
<dbReference type="Gene3D" id="3.40.50.1010">
    <property type="entry name" value="5'-nuclease"/>
    <property type="match status" value="1"/>
</dbReference>
<evidence type="ECO:0000256" key="2">
    <source>
        <dbReference type="ARBA" id="ARBA00022722"/>
    </source>
</evidence>
<dbReference type="SUPFAM" id="SSF88723">
    <property type="entry name" value="PIN domain-like"/>
    <property type="match status" value="1"/>
</dbReference>
<dbReference type="InterPro" id="IPR022907">
    <property type="entry name" value="VapC_family"/>
</dbReference>
<sequence>MVTQPPLLDANVLIALTQIGHVHHGAVDLWSAARSSLAVSPVAEGALMRFVVRSGGTAAAVQSLLDSLYQQERYVFWSDSLSYAAAKLDSVRGYKQVTDSYLVSLAASRGTVLATLDKALCLRYPTHTELVPAS</sequence>
<keyword evidence="1 6" id="KW-1277">Toxin-antitoxin system</keyword>
<comment type="function">
    <text evidence="6">Toxic component of a toxin-antitoxin (TA) system. An RNase.</text>
</comment>
<evidence type="ECO:0000256" key="6">
    <source>
        <dbReference type="HAMAP-Rule" id="MF_00265"/>
    </source>
</evidence>
<evidence type="ECO:0000256" key="5">
    <source>
        <dbReference type="ARBA" id="ARBA00022842"/>
    </source>
</evidence>
<gene>
    <name evidence="8" type="primary">vapC29</name>
    <name evidence="6" type="synonym">vapC</name>
    <name evidence="8" type="ORF">GCM10009823_19770</name>
</gene>
<dbReference type="RefSeq" id="WP_344337037.1">
    <property type="nucleotide sequence ID" value="NZ_BAAAPZ010000007.1"/>
</dbReference>
<evidence type="ECO:0000256" key="4">
    <source>
        <dbReference type="ARBA" id="ARBA00022801"/>
    </source>
</evidence>
<organism evidence="8 9">
    <name type="scientific">Brevibacterium salitolerans</name>
    <dbReference type="NCBI Taxonomy" id="1403566"/>
    <lineage>
        <taxon>Bacteria</taxon>
        <taxon>Bacillati</taxon>
        <taxon>Actinomycetota</taxon>
        <taxon>Actinomycetes</taxon>
        <taxon>Micrococcales</taxon>
        <taxon>Brevibacteriaceae</taxon>
        <taxon>Brevibacterium</taxon>
    </lineage>
</organism>
<evidence type="ECO:0000256" key="3">
    <source>
        <dbReference type="ARBA" id="ARBA00022723"/>
    </source>
</evidence>